<dbReference type="HOGENOM" id="CLU_020336_9_1_1"/>
<evidence type="ECO:0000259" key="1">
    <source>
        <dbReference type="Pfam" id="PF12697"/>
    </source>
</evidence>
<dbReference type="VEuPathDB" id="FungiDB:PEXP_049700"/>
<dbReference type="GeneID" id="27679945"/>
<dbReference type="Gene3D" id="3.40.50.1820">
    <property type="entry name" value="alpha/beta hydrolase"/>
    <property type="match status" value="1"/>
</dbReference>
<comment type="caution">
    <text evidence="2">The sequence shown here is derived from an EMBL/GenBank/DDBJ whole genome shotgun (WGS) entry which is preliminary data.</text>
</comment>
<protein>
    <recommendedName>
        <fullName evidence="1">AB hydrolase-1 domain-containing protein</fullName>
    </recommendedName>
</protein>
<reference evidence="2 3" key="1">
    <citation type="journal article" date="2015" name="Mol. Plant Microbe Interact.">
        <title>Genome, transcriptome, and functional analyses of Penicillium expansum provide new insights into secondary metabolism and pathogenicity.</title>
        <authorList>
            <person name="Ballester A.R."/>
            <person name="Marcet-Houben M."/>
            <person name="Levin E."/>
            <person name="Sela N."/>
            <person name="Selma-Lazaro C."/>
            <person name="Carmona L."/>
            <person name="Wisniewski M."/>
            <person name="Droby S."/>
            <person name="Gonzalez-Candelas L."/>
            <person name="Gabaldon T."/>
        </authorList>
    </citation>
    <scope>NUCLEOTIDE SEQUENCE [LARGE SCALE GENOMIC DNA]</scope>
    <source>
        <strain evidence="2 3">MD-8</strain>
    </source>
</reference>
<evidence type="ECO:0000313" key="2">
    <source>
        <dbReference type="EMBL" id="KGO59300.1"/>
    </source>
</evidence>
<organism evidence="2 3">
    <name type="scientific">Penicillium expansum</name>
    <name type="common">Blue mold rot fungus</name>
    <dbReference type="NCBI Taxonomy" id="27334"/>
    <lineage>
        <taxon>Eukaryota</taxon>
        <taxon>Fungi</taxon>
        <taxon>Dikarya</taxon>
        <taxon>Ascomycota</taxon>
        <taxon>Pezizomycotina</taxon>
        <taxon>Eurotiomycetes</taxon>
        <taxon>Eurotiomycetidae</taxon>
        <taxon>Eurotiales</taxon>
        <taxon>Aspergillaceae</taxon>
        <taxon>Penicillium</taxon>
    </lineage>
</organism>
<sequence>MQPISNIDWDKGDKDGLVSVGSHNLYLSVSGPDRKPGKPIIVLMQGVGSTIDEWIVVRKLVAPFARWLNYDRSGMGRSEGPNQTPPSISAASVAAELDTLLRNAGIEPPFIIVAHSWGGYTSREFLELRPNDVVGMVFVDCNTERFFDSGAWGWDVFSPVLGDQDFIETTGLATSHVLSEEEWKAFQDEQADPRHQATEAAELQAVPNDRRALDHKNQLEKLLLKDYPVSVIIADTPKDFQKMYDFGVAAGNGTEQERALFRKCLDRWREMNEDWQRELLRLSRVSRSVRLHCSHNVQLVQPQSIIQEIQWTMDSCR</sequence>
<gene>
    <name evidence="2" type="ORF">PEX2_072550</name>
</gene>
<dbReference type="PANTHER" id="PTHR43798">
    <property type="entry name" value="MONOACYLGLYCEROL LIPASE"/>
    <property type="match status" value="1"/>
</dbReference>
<dbReference type="PhylomeDB" id="A0A0A2K4E1"/>
<dbReference type="Proteomes" id="UP000030143">
    <property type="component" value="Unassembled WGS sequence"/>
</dbReference>
<dbReference type="OrthoDB" id="294702at2759"/>
<dbReference type="Pfam" id="PF12697">
    <property type="entry name" value="Abhydrolase_6"/>
    <property type="match status" value="1"/>
</dbReference>
<keyword evidence="3" id="KW-1185">Reference proteome</keyword>
<dbReference type="InterPro" id="IPR050266">
    <property type="entry name" value="AB_hydrolase_sf"/>
</dbReference>
<name>A0A0A2K4E1_PENEN</name>
<dbReference type="InterPro" id="IPR029058">
    <property type="entry name" value="AB_hydrolase_fold"/>
</dbReference>
<feature type="domain" description="AB hydrolase-1" evidence="1">
    <location>
        <begin position="41"/>
        <end position="264"/>
    </location>
</feature>
<proteinExistence type="predicted"/>
<dbReference type="SUPFAM" id="SSF53474">
    <property type="entry name" value="alpha/beta-Hydrolases"/>
    <property type="match status" value="1"/>
</dbReference>
<accession>A0A0A2K4E1</accession>
<dbReference type="GO" id="GO:0017000">
    <property type="term" value="P:antibiotic biosynthetic process"/>
    <property type="evidence" value="ECO:0007669"/>
    <property type="project" value="UniProtKB-ARBA"/>
</dbReference>
<dbReference type="RefSeq" id="XP_016600496.1">
    <property type="nucleotide sequence ID" value="XM_016744525.1"/>
</dbReference>
<dbReference type="GO" id="GO:0016020">
    <property type="term" value="C:membrane"/>
    <property type="evidence" value="ECO:0007669"/>
    <property type="project" value="TreeGrafter"/>
</dbReference>
<dbReference type="InterPro" id="IPR000073">
    <property type="entry name" value="AB_hydrolase_1"/>
</dbReference>
<dbReference type="AlphaFoldDB" id="A0A0A2K4E1"/>
<dbReference type="GO" id="GO:0072330">
    <property type="term" value="P:monocarboxylic acid biosynthetic process"/>
    <property type="evidence" value="ECO:0007669"/>
    <property type="project" value="UniProtKB-ARBA"/>
</dbReference>
<dbReference type="PANTHER" id="PTHR43798:SF33">
    <property type="entry name" value="HYDROLASE, PUTATIVE (AFU_ORTHOLOGUE AFUA_2G14860)-RELATED"/>
    <property type="match status" value="1"/>
</dbReference>
<dbReference type="STRING" id="27334.A0A0A2K4E1"/>
<dbReference type="EMBL" id="JQFZ01000096">
    <property type="protein sequence ID" value="KGO59300.1"/>
    <property type="molecule type" value="Genomic_DNA"/>
</dbReference>
<evidence type="ECO:0000313" key="3">
    <source>
        <dbReference type="Proteomes" id="UP000030143"/>
    </source>
</evidence>